<dbReference type="GO" id="GO:0006355">
    <property type="term" value="P:regulation of DNA-templated transcription"/>
    <property type="evidence" value="ECO:0007669"/>
    <property type="project" value="UniProtKB-ARBA"/>
</dbReference>
<dbReference type="GO" id="GO:0046983">
    <property type="term" value="F:protein dimerization activity"/>
    <property type="evidence" value="ECO:0007669"/>
    <property type="project" value="InterPro"/>
</dbReference>
<evidence type="ECO:0000256" key="6">
    <source>
        <dbReference type="ARBA" id="ARBA00023242"/>
    </source>
</evidence>
<dbReference type="InterPro" id="IPR011598">
    <property type="entry name" value="bHLH_dom"/>
</dbReference>
<evidence type="ECO:0000313" key="12">
    <source>
        <dbReference type="EMBL" id="RZC11969.1"/>
    </source>
</evidence>
<protein>
    <submittedName>
        <fullName evidence="10 11">Transcription factor bHLH25</fullName>
    </submittedName>
    <submittedName>
        <fullName evidence="12">Transcription factor bHLH25 isoform B</fullName>
    </submittedName>
    <submittedName>
        <fullName evidence="13">Transcription factor bHLH25 isoform C</fullName>
    </submittedName>
</protein>
<dbReference type="GO" id="GO:0003677">
    <property type="term" value="F:DNA binding"/>
    <property type="evidence" value="ECO:0007669"/>
    <property type="project" value="UniProtKB-KW"/>
</dbReference>
<feature type="domain" description="BHLH" evidence="9">
    <location>
        <begin position="186"/>
        <end position="235"/>
    </location>
</feature>
<evidence type="ECO:0000256" key="3">
    <source>
        <dbReference type="ARBA" id="ARBA00023015"/>
    </source>
</evidence>
<dbReference type="InterPro" id="IPR052610">
    <property type="entry name" value="bHLH_transcription_regulator"/>
</dbReference>
<comment type="subcellular location">
    <subcellularLocation>
        <location evidence="1">Nucleus</location>
    </subcellularLocation>
</comment>
<dbReference type="CDD" id="cd11452">
    <property type="entry name" value="bHLH_AtNAI1_like"/>
    <property type="match status" value="1"/>
</dbReference>
<evidence type="ECO:0000256" key="8">
    <source>
        <dbReference type="SAM" id="MobiDB-lite"/>
    </source>
</evidence>
<evidence type="ECO:0000313" key="11">
    <source>
        <dbReference type="EMBL" id="RZC11968.1"/>
    </source>
</evidence>
<dbReference type="SMART" id="SM00353">
    <property type="entry name" value="HLH"/>
    <property type="match status" value="1"/>
</dbReference>
<keyword evidence="6" id="KW-0539">Nucleus</keyword>
<evidence type="ECO:0000256" key="2">
    <source>
        <dbReference type="ARBA" id="ARBA00011738"/>
    </source>
</evidence>
<name>A0A0B2SRQ2_GLYSO</name>
<comment type="subunit">
    <text evidence="2">Homodimer.</text>
</comment>
<dbReference type="PANTHER" id="PTHR45959">
    <property type="entry name" value="BHLH TRANSCRIPTION FACTOR"/>
    <property type="match status" value="1"/>
</dbReference>
<dbReference type="SMR" id="A0A0B2SRQ2"/>
<dbReference type="EMBL" id="QZWG01000005">
    <property type="protein sequence ID" value="RZC11970.1"/>
    <property type="molecule type" value="Genomic_DNA"/>
</dbReference>
<evidence type="ECO:0000256" key="1">
    <source>
        <dbReference type="ARBA" id="ARBA00004123"/>
    </source>
</evidence>
<keyword evidence="3" id="KW-0805">Transcription regulation</keyword>
<sequence>MMQISSTMYMPEFGMEDPTLFHQYPMDNSVLFQLEDLDFESFSASPKNSSSPKRFNSESTQNSSLTQNPEQYSVTPPRPTKQNKTVSTTWSAYNTHDMMAPKASSSSSSKIISFENSNASSVTSQQLYNVDAASKVKKPKSETGYGENLDFAAAAASQSVYDNNSFLDHYDTREKKAAASLTRNPTQAQDHVISERKRREKLSQRFIALSAIIPGLKKMDKATVLEDAIKYVKQLQERVKTLEEQAVDKTVESAVFVKRSVVFAGDDSSDNDENSDQSLPKIEARISGKEVLIRIHSDKHSGGAAAILRELEKHHLTVQSSSFLPFGNNTFDITIVAKMNMDYCFTAKDLIRSLSRCLRQL</sequence>
<organism evidence="10">
    <name type="scientific">Glycine soja</name>
    <name type="common">Wild soybean</name>
    <dbReference type="NCBI Taxonomy" id="3848"/>
    <lineage>
        <taxon>Eukaryota</taxon>
        <taxon>Viridiplantae</taxon>
        <taxon>Streptophyta</taxon>
        <taxon>Embryophyta</taxon>
        <taxon>Tracheophyta</taxon>
        <taxon>Spermatophyta</taxon>
        <taxon>Magnoliopsida</taxon>
        <taxon>eudicotyledons</taxon>
        <taxon>Gunneridae</taxon>
        <taxon>Pentapetalae</taxon>
        <taxon>rosids</taxon>
        <taxon>fabids</taxon>
        <taxon>Fabales</taxon>
        <taxon>Fabaceae</taxon>
        <taxon>Papilionoideae</taxon>
        <taxon>50 kb inversion clade</taxon>
        <taxon>NPAAA clade</taxon>
        <taxon>indigoferoid/millettioid clade</taxon>
        <taxon>Phaseoleae</taxon>
        <taxon>Glycine</taxon>
        <taxon>Glycine subgen. Soja</taxon>
    </lineage>
</organism>
<feature type="compositionally biased region" description="Low complexity" evidence="8">
    <location>
        <begin position="42"/>
        <end position="53"/>
    </location>
</feature>
<dbReference type="AlphaFoldDB" id="A0A0B2SRQ2"/>
<dbReference type="Proteomes" id="UP000289340">
    <property type="component" value="Chromosome 5"/>
</dbReference>
<reference evidence="11 14" key="2">
    <citation type="submission" date="2018-09" db="EMBL/GenBank/DDBJ databases">
        <title>A high-quality reference genome of wild soybean provides a powerful tool to mine soybean genomes.</title>
        <authorList>
            <person name="Xie M."/>
            <person name="Chung C.Y.L."/>
            <person name="Li M.-W."/>
            <person name="Wong F.-L."/>
            <person name="Chan T.-F."/>
            <person name="Lam H.-M."/>
        </authorList>
    </citation>
    <scope>NUCLEOTIDE SEQUENCE [LARGE SCALE GENOMIC DNA]</scope>
    <source>
        <strain evidence="14">cv. W05</strain>
        <tissue evidence="11">Hypocotyl of etiolated seedlings</tissue>
    </source>
</reference>
<feature type="coiled-coil region" evidence="7">
    <location>
        <begin position="225"/>
        <end position="252"/>
    </location>
</feature>
<keyword evidence="14" id="KW-1185">Reference proteome</keyword>
<evidence type="ECO:0000256" key="7">
    <source>
        <dbReference type="SAM" id="Coils"/>
    </source>
</evidence>
<proteinExistence type="predicted"/>
<keyword evidence="5" id="KW-0804">Transcription</keyword>
<dbReference type="Pfam" id="PF00010">
    <property type="entry name" value="HLH"/>
    <property type="match status" value="1"/>
</dbReference>
<feature type="compositionally biased region" description="Polar residues" evidence="8">
    <location>
        <begin position="57"/>
        <end position="86"/>
    </location>
</feature>
<dbReference type="FunFam" id="4.10.280.10:FF:000095">
    <property type="entry name" value="Basic helix-loop-helix family protein"/>
    <property type="match status" value="1"/>
</dbReference>
<dbReference type="Gramene" id="XM_028376446.1">
    <property type="protein sequence ID" value="XP_028232247.1"/>
    <property type="gene ID" value="LOC114412517"/>
</dbReference>
<evidence type="ECO:0000313" key="10">
    <source>
        <dbReference type="EMBL" id="KHN47568.1"/>
    </source>
</evidence>
<accession>A0A0B2SRQ2</accession>
<evidence type="ECO:0000259" key="9">
    <source>
        <dbReference type="PROSITE" id="PS50888"/>
    </source>
</evidence>
<feature type="region of interest" description="Disordered" evidence="8">
    <location>
        <begin position="42"/>
        <end position="86"/>
    </location>
</feature>
<dbReference type="GO" id="GO:0005634">
    <property type="term" value="C:nucleus"/>
    <property type="evidence" value="ECO:0007669"/>
    <property type="project" value="UniProtKB-SubCell"/>
</dbReference>
<evidence type="ECO:0000256" key="5">
    <source>
        <dbReference type="ARBA" id="ARBA00023163"/>
    </source>
</evidence>
<dbReference type="EMBL" id="KN640545">
    <property type="protein sequence ID" value="KHN47568.1"/>
    <property type="molecule type" value="Genomic_DNA"/>
</dbReference>
<keyword evidence="7" id="KW-0175">Coiled coil</keyword>
<dbReference type="Gene3D" id="4.10.280.10">
    <property type="entry name" value="Helix-loop-helix DNA-binding domain"/>
    <property type="match status" value="1"/>
</dbReference>
<evidence type="ECO:0000256" key="4">
    <source>
        <dbReference type="ARBA" id="ARBA00023125"/>
    </source>
</evidence>
<dbReference type="EMBL" id="QZWG01000005">
    <property type="protein sequence ID" value="RZC11969.1"/>
    <property type="molecule type" value="Genomic_DNA"/>
</dbReference>
<keyword evidence="4" id="KW-0238">DNA-binding</keyword>
<dbReference type="SUPFAM" id="SSF47459">
    <property type="entry name" value="HLH, helix-loop-helix DNA-binding domain"/>
    <property type="match status" value="1"/>
</dbReference>
<evidence type="ECO:0000313" key="13">
    <source>
        <dbReference type="EMBL" id="RZC11970.1"/>
    </source>
</evidence>
<gene>
    <name evidence="11" type="ORF">D0Y65_011963</name>
    <name evidence="10" type="ORF">glysoja_039948</name>
</gene>
<dbReference type="PROSITE" id="PS50888">
    <property type="entry name" value="BHLH"/>
    <property type="match status" value="1"/>
</dbReference>
<dbReference type="InterPro" id="IPR036638">
    <property type="entry name" value="HLH_DNA-bd_sf"/>
</dbReference>
<reference evidence="10" key="1">
    <citation type="submission" date="2014-07" db="EMBL/GenBank/DDBJ databases">
        <title>Identification of a novel salt tolerance gene in wild soybean by whole-genome sequencing.</title>
        <authorList>
            <person name="Lam H.-M."/>
            <person name="Qi X."/>
            <person name="Li M.-W."/>
            <person name="Liu X."/>
            <person name="Xie M."/>
            <person name="Ni M."/>
            <person name="Xu X."/>
        </authorList>
    </citation>
    <scope>NUCLEOTIDE SEQUENCE [LARGE SCALE GENOMIC DNA]</scope>
    <source>
        <tissue evidence="10">Root</tissue>
    </source>
</reference>
<evidence type="ECO:0000313" key="14">
    <source>
        <dbReference type="Proteomes" id="UP000289340"/>
    </source>
</evidence>
<dbReference type="PANTHER" id="PTHR45959:SF73">
    <property type="entry name" value="TRANSCRIPTION FACTOR BHLH25"/>
    <property type="match status" value="1"/>
</dbReference>
<dbReference type="Proteomes" id="UP000053555">
    <property type="component" value="Unassembled WGS sequence"/>
</dbReference>
<dbReference type="EMBL" id="QZWG01000005">
    <property type="protein sequence ID" value="RZC11968.1"/>
    <property type="molecule type" value="Genomic_DNA"/>
</dbReference>